<dbReference type="RefSeq" id="WP_085210964.1">
    <property type="nucleotide sequence ID" value="NZ_FXAM01000001.1"/>
</dbReference>
<feature type="domain" description="Helix-turn-helix" evidence="1">
    <location>
        <begin position="10"/>
        <end position="57"/>
    </location>
</feature>
<evidence type="ECO:0000259" key="1">
    <source>
        <dbReference type="Pfam" id="PF12728"/>
    </source>
</evidence>
<dbReference type="InterPro" id="IPR009061">
    <property type="entry name" value="DNA-bd_dom_put_sf"/>
</dbReference>
<evidence type="ECO:0000313" key="2">
    <source>
        <dbReference type="EMBL" id="SMF93976.1"/>
    </source>
</evidence>
<accession>A0A1Y6CUK4</accession>
<name>A0A1Y6CUK4_9GAMM</name>
<organism evidence="2 3">
    <name type="scientific">Methylomagnum ishizawai</name>
    <dbReference type="NCBI Taxonomy" id="1760988"/>
    <lineage>
        <taxon>Bacteria</taxon>
        <taxon>Pseudomonadati</taxon>
        <taxon>Pseudomonadota</taxon>
        <taxon>Gammaproteobacteria</taxon>
        <taxon>Methylococcales</taxon>
        <taxon>Methylococcaceae</taxon>
        <taxon>Methylomagnum</taxon>
    </lineage>
</organism>
<sequence>MRPEQAILYIADVAALLGKSYPAIQGMDRRGDLPPSFRLGGKVAWKRETIMAWIDGQESEARAKREAKEKEKGRAGRKRLGYEVEIVRAST</sequence>
<gene>
    <name evidence="2" type="ORF">SAMN02949497_1272</name>
</gene>
<dbReference type="InterPro" id="IPR041657">
    <property type="entry name" value="HTH_17"/>
</dbReference>
<dbReference type="AlphaFoldDB" id="A0A1Y6CUK4"/>
<dbReference type="EMBL" id="FXAM01000001">
    <property type="protein sequence ID" value="SMF93976.1"/>
    <property type="molecule type" value="Genomic_DNA"/>
</dbReference>
<evidence type="ECO:0000313" key="3">
    <source>
        <dbReference type="Proteomes" id="UP000192923"/>
    </source>
</evidence>
<dbReference type="Pfam" id="PF12728">
    <property type="entry name" value="HTH_17"/>
    <property type="match status" value="1"/>
</dbReference>
<protein>
    <submittedName>
        <fullName evidence="2">Transcriptional regulator, AlpA family</fullName>
    </submittedName>
</protein>
<dbReference type="SUPFAM" id="SSF46955">
    <property type="entry name" value="Putative DNA-binding domain"/>
    <property type="match status" value="1"/>
</dbReference>
<reference evidence="2 3" key="1">
    <citation type="submission" date="2016-12" db="EMBL/GenBank/DDBJ databases">
        <authorList>
            <person name="Song W.-J."/>
            <person name="Kurnit D.M."/>
        </authorList>
    </citation>
    <scope>NUCLEOTIDE SEQUENCE [LARGE SCALE GENOMIC DNA]</scope>
    <source>
        <strain evidence="2 3">175</strain>
    </source>
</reference>
<dbReference type="Proteomes" id="UP000192923">
    <property type="component" value="Unassembled WGS sequence"/>
</dbReference>
<dbReference type="OrthoDB" id="194758at2"/>
<proteinExistence type="predicted"/>
<keyword evidence="3" id="KW-1185">Reference proteome</keyword>
<dbReference type="STRING" id="1760988.SAMN02949497_1272"/>